<dbReference type="CDD" id="cd11616">
    <property type="entry name" value="SAF_DH_OX_like"/>
    <property type="match status" value="1"/>
</dbReference>
<protein>
    <recommendedName>
        <fullName evidence="1">SAF domain-containing protein</fullName>
    </recommendedName>
</protein>
<comment type="caution">
    <text evidence="2">The sequence shown here is derived from an EMBL/GenBank/DDBJ whole genome shotgun (WGS) entry which is preliminary data.</text>
</comment>
<evidence type="ECO:0000259" key="1">
    <source>
        <dbReference type="SMART" id="SM00858"/>
    </source>
</evidence>
<reference evidence="2 3" key="1">
    <citation type="journal article" date="2021" name="bioRxiv">
        <title>Unique metabolic strategies in Hadean analogues reveal hints for primordial physiology.</title>
        <authorList>
            <person name="Nobu M.K."/>
            <person name="Nakai R."/>
            <person name="Tamazawa S."/>
            <person name="Mori H."/>
            <person name="Toyoda A."/>
            <person name="Ijiri A."/>
            <person name="Suzuki S."/>
            <person name="Kurokawa K."/>
            <person name="Kamagata Y."/>
            <person name="Tamaki H."/>
        </authorList>
    </citation>
    <scope>NUCLEOTIDE SEQUENCE [LARGE SCALE GENOMIC DNA]</scope>
    <source>
        <strain evidence="2">BS525</strain>
    </source>
</reference>
<dbReference type="AlphaFoldDB" id="A0A9E2BK29"/>
<dbReference type="InterPro" id="IPR013974">
    <property type="entry name" value="SAF"/>
</dbReference>
<feature type="domain" description="SAF" evidence="1">
    <location>
        <begin position="344"/>
        <end position="409"/>
    </location>
</feature>
<sequence>MLKDYLSQLYERKKDPIRVGLVGCGQMGRGIISQSFTLPWVKISAICDHKIERAKDTLNHSGYDYGRLIEVGDIKEGEKALKEGSTILTTDTNLLCSFPSLEVIIDATGTPEGGALTASQAIKAGKHIVLLTVETDSLVGRVLRKKAEEKGIVYSLAAGDEPAATKELYDFAVSLGFRVIAAGKGKNNPFNPYATPMMLIGEARRKRMNPRMLCSFVDGTKTAVEMTSLSNATGLLPDKRGMHGVKASVEDIPQIFSLKKDGGILENEGIVDYVFGLAPGVFVVYETKDKESQAILAYLKIGEGPRYLLYRPYHLTSLEAFTSVYRAVLYKEPTLRPLYTPYSEVIACAKSDLKVGEIIDGIGGETVYGVIEQFKVSRGEHLVPLGLLKGAEVVRAIKKDTAITYADVVLKEGFLLSLYREQEELAGEVGN</sequence>
<dbReference type="Proteomes" id="UP000811545">
    <property type="component" value="Unassembled WGS sequence"/>
</dbReference>
<dbReference type="Pfam" id="PF21135">
    <property type="entry name" value="DRL_cat"/>
    <property type="match status" value="1"/>
</dbReference>
<dbReference type="PANTHER" id="PTHR37850">
    <property type="entry name" value="STRU PROTEIN"/>
    <property type="match status" value="1"/>
</dbReference>
<dbReference type="EMBL" id="QLTW01000242">
    <property type="protein sequence ID" value="MBT9145960.1"/>
    <property type="molecule type" value="Genomic_DNA"/>
</dbReference>
<evidence type="ECO:0000313" key="3">
    <source>
        <dbReference type="Proteomes" id="UP000811545"/>
    </source>
</evidence>
<dbReference type="SMART" id="SM00858">
    <property type="entry name" value="SAF"/>
    <property type="match status" value="1"/>
</dbReference>
<organism evidence="2 3">
    <name type="scientific">Psychracetigena formicireducens</name>
    <dbReference type="NCBI Taxonomy" id="2986056"/>
    <lineage>
        <taxon>Bacteria</taxon>
        <taxon>Bacillati</taxon>
        <taxon>Candidatus Lithacetigenota</taxon>
        <taxon>Candidatus Psychracetigena</taxon>
    </lineage>
</organism>
<evidence type="ECO:0000313" key="2">
    <source>
        <dbReference type="EMBL" id="MBT9145960.1"/>
    </source>
</evidence>
<dbReference type="SUPFAM" id="SSF51735">
    <property type="entry name" value="NAD(P)-binding Rossmann-fold domains"/>
    <property type="match status" value="1"/>
</dbReference>
<accession>A0A9E2BK29</accession>
<dbReference type="InterPro" id="IPR036291">
    <property type="entry name" value="NAD(P)-bd_dom_sf"/>
</dbReference>
<name>A0A9E2BK29_PSYF1</name>
<dbReference type="PANTHER" id="PTHR37850:SF2">
    <property type="entry name" value="SAF DOMAIN PROTEIN"/>
    <property type="match status" value="1"/>
</dbReference>
<dbReference type="Gene3D" id="3.40.50.720">
    <property type="entry name" value="NAD(P)-binding Rossmann-like Domain"/>
    <property type="match status" value="1"/>
</dbReference>
<proteinExistence type="predicted"/>
<gene>
    <name evidence="2" type="ORF">DDT42_01839</name>
</gene>
<dbReference type="InterPro" id="IPR048423">
    <property type="entry name" value="DRL_cat"/>
</dbReference>